<name>A0A0A9P7F9_ARUDO</name>
<evidence type="ECO:0000313" key="1">
    <source>
        <dbReference type="EMBL" id="JAE03110.1"/>
    </source>
</evidence>
<sequence length="55" mass="6507">MTPLKQRFVYSLYSHHYQHLPGYKSNFLAIFMNYVCLLCIDTATSSLRMNSPQIY</sequence>
<proteinExistence type="predicted"/>
<dbReference type="EMBL" id="GBRH01194786">
    <property type="protein sequence ID" value="JAE03110.1"/>
    <property type="molecule type" value="Transcribed_RNA"/>
</dbReference>
<accession>A0A0A9P7F9</accession>
<organism evidence="1">
    <name type="scientific">Arundo donax</name>
    <name type="common">Giant reed</name>
    <name type="synonym">Donax arundinaceus</name>
    <dbReference type="NCBI Taxonomy" id="35708"/>
    <lineage>
        <taxon>Eukaryota</taxon>
        <taxon>Viridiplantae</taxon>
        <taxon>Streptophyta</taxon>
        <taxon>Embryophyta</taxon>
        <taxon>Tracheophyta</taxon>
        <taxon>Spermatophyta</taxon>
        <taxon>Magnoliopsida</taxon>
        <taxon>Liliopsida</taxon>
        <taxon>Poales</taxon>
        <taxon>Poaceae</taxon>
        <taxon>PACMAD clade</taxon>
        <taxon>Arundinoideae</taxon>
        <taxon>Arundineae</taxon>
        <taxon>Arundo</taxon>
    </lineage>
</organism>
<reference evidence="1" key="2">
    <citation type="journal article" date="2015" name="Data Brief">
        <title>Shoot transcriptome of the giant reed, Arundo donax.</title>
        <authorList>
            <person name="Barrero R.A."/>
            <person name="Guerrero F.D."/>
            <person name="Moolhuijzen P."/>
            <person name="Goolsby J.A."/>
            <person name="Tidwell J."/>
            <person name="Bellgard S.E."/>
            <person name="Bellgard M.I."/>
        </authorList>
    </citation>
    <scope>NUCLEOTIDE SEQUENCE</scope>
    <source>
        <tissue evidence="1">Shoot tissue taken approximately 20 cm above the soil surface</tissue>
    </source>
</reference>
<dbReference type="AlphaFoldDB" id="A0A0A9P7F9"/>
<reference evidence="1" key="1">
    <citation type="submission" date="2014-09" db="EMBL/GenBank/DDBJ databases">
        <authorList>
            <person name="Magalhaes I.L.F."/>
            <person name="Oliveira U."/>
            <person name="Santos F.R."/>
            <person name="Vidigal T.H.D.A."/>
            <person name="Brescovit A.D."/>
            <person name="Santos A.J."/>
        </authorList>
    </citation>
    <scope>NUCLEOTIDE SEQUENCE</scope>
    <source>
        <tissue evidence="1">Shoot tissue taken approximately 20 cm above the soil surface</tissue>
    </source>
</reference>
<protein>
    <submittedName>
        <fullName evidence="1">Uncharacterized protein</fullName>
    </submittedName>
</protein>